<dbReference type="HOGENOM" id="CLU_400846_0_0_1"/>
<feature type="compositionally biased region" description="Basic residues" evidence="1">
    <location>
        <begin position="166"/>
        <end position="179"/>
    </location>
</feature>
<dbReference type="KEGG" id="olu:OSTLU_93641"/>
<feature type="compositionally biased region" description="Low complexity" evidence="1">
    <location>
        <begin position="210"/>
        <end position="223"/>
    </location>
</feature>
<dbReference type="Gramene" id="ABO99300">
    <property type="protein sequence ID" value="ABO99300"/>
    <property type="gene ID" value="OSTLU_93641"/>
</dbReference>
<keyword evidence="4" id="KW-1185">Reference proteome</keyword>
<evidence type="ECO:0000313" key="2">
    <source>
        <dbReference type="EMBL" id="ABO99300.1"/>
    </source>
</evidence>
<feature type="compositionally biased region" description="Low complexity" evidence="1">
    <location>
        <begin position="233"/>
        <end position="244"/>
    </location>
</feature>
<feature type="compositionally biased region" description="Basic residues" evidence="1">
    <location>
        <begin position="41"/>
        <end position="62"/>
    </location>
</feature>
<name>A4S6V1_OSTLU</name>
<dbReference type="GeneID" id="5006856"/>
<feature type="region of interest" description="Disordered" evidence="1">
    <location>
        <begin position="24"/>
        <end position="276"/>
    </location>
</feature>
<dbReference type="AlphaFoldDB" id="A4S6V1"/>
<reference evidence="2 4" key="1">
    <citation type="journal article" date="2007" name="Proc. Natl. Acad. Sci. U.S.A.">
        <title>The tiny eukaryote Ostreococcus provides genomic insights into the paradox of plankton speciation.</title>
        <authorList>
            <person name="Palenik B."/>
            <person name="Grimwood J."/>
            <person name="Aerts A."/>
            <person name="Rouze P."/>
            <person name="Salamov A."/>
            <person name="Putnam N."/>
            <person name="Dupont C."/>
            <person name="Jorgensen R."/>
            <person name="Derelle E."/>
            <person name="Rombauts S."/>
            <person name="Zhou K."/>
            <person name="Otillar R."/>
            <person name="Merchant S.S."/>
            <person name="Podell S."/>
            <person name="Gaasterland T."/>
            <person name="Napoli C."/>
            <person name="Gendler K."/>
            <person name="Manuell A."/>
            <person name="Tai V."/>
            <person name="Vallon O."/>
            <person name="Piganeau G."/>
            <person name="Jancek S."/>
            <person name="Heijde M."/>
            <person name="Jabbari K."/>
            <person name="Bowler C."/>
            <person name="Lohr M."/>
            <person name="Robbens S."/>
            <person name="Werner G."/>
            <person name="Dubchak I."/>
            <person name="Pazour G.J."/>
            <person name="Ren Q."/>
            <person name="Paulsen I."/>
            <person name="Delwiche C."/>
            <person name="Schmutz J."/>
            <person name="Rokhsar D."/>
            <person name="Van de Peer Y."/>
            <person name="Moreau H."/>
            <person name="Grigoriev I.V."/>
        </authorList>
    </citation>
    <scope>NUCLEOTIDE SEQUENCE [LARGE SCALE GENOMIC DNA]</scope>
    <source>
        <strain evidence="2 4">CCE9901</strain>
    </source>
</reference>
<evidence type="ECO:0000313" key="4">
    <source>
        <dbReference type="Proteomes" id="UP000001568"/>
    </source>
</evidence>
<dbReference type="RefSeq" id="XP_001422888.1">
    <property type="nucleotide sequence ID" value="XM_001422851.1"/>
</dbReference>
<dbReference type="OrthoDB" id="501081at2759"/>
<proteinExistence type="predicted"/>
<evidence type="ECO:0000313" key="3">
    <source>
        <dbReference type="EMBL" id="ABP01247.1"/>
    </source>
</evidence>
<dbReference type="KEGG" id="olu:OSTLU_94138"/>
<dbReference type="STRING" id="436017.A4S6V1"/>
<organism evidence="2 4">
    <name type="scientific">Ostreococcus lucimarinus (strain CCE9901)</name>
    <dbReference type="NCBI Taxonomy" id="436017"/>
    <lineage>
        <taxon>Eukaryota</taxon>
        <taxon>Viridiplantae</taxon>
        <taxon>Chlorophyta</taxon>
        <taxon>Mamiellophyceae</taxon>
        <taxon>Mamiellales</taxon>
        <taxon>Bathycoccaceae</taxon>
        <taxon>Ostreococcus</taxon>
    </lineage>
</organism>
<dbReference type="Proteomes" id="UP000001568">
    <property type="component" value="Chromosome 21"/>
</dbReference>
<sequence>MTAKRKILIRTTKSARFRTRARIDARRAFKTRSIDATPRDRRTRPARPPSRRARARRRSRNTRAREARTRAAPRRTRRTRRRARARPRPKTRGRARAPRTRRDTRRGFERRRRIRETRRRVSPPVPKSRIEPEWPACTPLARSSTSPANLADSCNPASRSSIAREARRRRASRRRRRVRAAAPRVARARARSGPTKTARSPPCARPRPPRAGSRAPRAPARAPARARARAARRVASSMSSSSSGRRARRRRDAASDAPARRGRRARARAPSSRACRPRFVVESTNDARARAFSHAFIRARSNTPRRAFESRAMTASTPASASSSSVADDVERLRRIARDAAEKTHDVSRRLRIAESALDDLRGARANARVATETAIEINVARGSNDASEAMKSDARRTMRATRETRATFGDAGAEGEATVRFASARADYLANEDEYEARVVTLEKVTFARTVRETANGVRVRARATPFGAEGVDACPGGVGGARRSHRLTGFGALGSNLIERCEQDSMGAVSVEYKDRFAAHLGVFTGNRQPEDNMGKVLAQASAKSSTSTRHVNFAVNASRCQSGEAILGVALTVAKTLPKTTRAVVGNAWGQVAVRQPNAREDLTEWGIAASVPPTKGAGLVKNAGWGIVAGKPANRGGVQAEAFLRIGSDGEEPGSTLIPGVVISTDDRGHRQTTLACRAHLLW</sequence>
<gene>
    <name evidence="2" type="ORF">OSTLU_93641</name>
    <name evidence="3" type="ORF">OSTLU_94138</name>
</gene>
<protein>
    <submittedName>
        <fullName evidence="2">Uncharacterized protein</fullName>
    </submittedName>
</protein>
<evidence type="ECO:0000256" key="1">
    <source>
        <dbReference type="SAM" id="MobiDB-lite"/>
    </source>
</evidence>
<dbReference type="EMBL" id="CP000601">
    <property type="protein sequence ID" value="ABP01247.1"/>
    <property type="molecule type" value="Genomic_DNA"/>
</dbReference>
<dbReference type="Gramene" id="ABP01247">
    <property type="protein sequence ID" value="ABP01247"/>
    <property type="gene ID" value="OSTLU_94138"/>
</dbReference>
<dbReference type="Proteomes" id="UP000001568">
    <property type="component" value="Chromosome 13"/>
</dbReference>
<dbReference type="GeneID" id="5004929"/>
<dbReference type="EMBL" id="CP000593">
    <property type="protein sequence ID" value="ABO99300.1"/>
    <property type="molecule type" value="Genomic_DNA"/>
</dbReference>
<feature type="compositionally biased region" description="Basic residues" evidence="1">
    <location>
        <begin position="71"/>
        <end position="121"/>
    </location>
</feature>
<accession>A4S6V1</accession>
<dbReference type="RefSeq" id="XP_001421007.1">
    <property type="nucleotide sequence ID" value="XM_001420970.1"/>
</dbReference>